<evidence type="ECO:0000313" key="2">
    <source>
        <dbReference type="Proteomes" id="UP000532311"/>
    </source>
</evidence>
<dbReference type="InterPro" id="IPR021842">
    <property type="entry name" value="DUF3435"/>
</dbReference>
<name>A0A8H5XKF9_9HYPO</name>
<evidence type="ECO:0000313" key="1">
    <source>
        <dbReference type="EMBL" id="KAF5695298.1"/>
    </source>
</evidence>
<dbReference type="AlphaFoldDB" id="A0A8H5XKF9"/>
<keyword evidence="2" id="KW-1185">Reference proteome</keyword>
<dbReference type="PANTHER" id="PTHR37535">
    <property type="entry name" value="FLUG DOMAIN PROTEIN"/>
    <property type="match status" value="1"/>
</dbReference>
<dbReference type="Proteomes" id="UP000532311">
    <property type="component" value="Unassembled WGS sequence"/>
</dbReference>
<organism evidence="1 2">
    <name type="scientific">Fusarium globosum</name>
    <dbReference type="NCBI Taxonomy" id="78864"/>
    <lineage>
        <taxon>Eukaryota</taxon>
        <taxon>Fungi</taxon>
        <taxon>Dikarya</taxon>
        <taxon>Ascomycota</taxon>
        <taxon>Pezizomycotina</taxon>
        <taxon>Sordariomycetes</taxon>
        <taxon>Hypocreomycetidae</taxon>
        <taxon>Hypocreales</taxon>
        <taxon>Nectriaceae</taxon>
        <taxon>Fusarium</taxon>
        <taxon>Fusarium fujikuroi species complex</taxon>
    </lineage>
</organism>
<dbReference type="PANTHER" id="PTHR37535:SF3">
    <property type="entry name" value="FLUG DOMAIN-CONTAINING PROTEIN"/>
    <property type="match status" value="1"/>
</dbReference>
<comment type="caution">
    <text evidence="1">The sequence shown here is derived from an EMBL/GenBank/DDBJ whole genome shotgun (WGS) entry which is preliminary data.</text>
</comment>
<reference evidence="1 2" key="1">
    <citation type="submission" date="2020-05" db="EMBL/GenBank/DDBJ databases">
        <title>Identification and distribution of gene clusters putatively required for synthesis of sphingolipid metabolism inhibitors in phylogenetically diverse species of the filamentous fungus Fusarium.</title>
        <authorList>
            <person name="Kim H.-S."/>
            <person name="Busman M."/>
            <person name="Brown D.W."/>
            <person name="Divon H."/>
            <person name="Uhlig S."/>
            <person name="Proctor R.H."/>
        </authorList>
    </citation>
    <scope>NUCLEOTIDE SEQUENCE [LARGE SCALE GENOMIC DNA]</scope>
    <source>
        <strain evidence="1 2">NRRL 26131</strain>
    </source>
</reference>
<accession>A0A8H5XKF9</accession>
<sequence>MALKIGRRRETFGDYLRDVEGINFNNPDEESEIFQLLTASKELEVMAKGFRFGAQSTQAHQDRILAWYRLWVKKAVSISETLPEEEALDLACFPNPEGTDFRQLFQQIRMFLAFAISKSVPVHTEDEVDRKYKERRIEPPKRWEAFNAMTEMMRLLQRHYKIAVSRHNKVNRTLLGTWEILQMMDHDIRTTTCIELAECHHLAWVLGRAAALRPGSLARSRKQPQEFPYIVWRDLSIERTATIGKFIVRLRIRNLKTNSTDPEVARTANKDLLLSLHCPSGQLTFELSAPHRILTIALRRGALKNISTIKGLFEAKEKFVQIADSFLDKPILIAGKKRGLGADPDKPMAAEALTDYIQLRAKDIGFIEHITFYSLRRNTAHSLINSLGSDMARAIMAHDPSTTTLEHYYIADRTSHVDLTTIVTGENSSVNREDEQPSLALTKLSSEQILKLGPMLNKLFIELREGDNEYPHQGSKKQRKNRDRVLRRAAWRSVLKDINNAQTETLTQEEIRHRAKDLQAMRNEFNSRLLDQAKQYITDHQPQDDTNEAPDVADMDFDHDFAEDVEEIPEADAESQFSAQVESGQIVETFPDEVQDVAKDVSALDYATAARAAMEVWLAIGTEESVLGTKFLQKSICQLCVDDETMDDGAKTKMWEPHHLTRHQKGEVHSRFKQFSRRVQRYAKENQLSGVICEICAMIAPEDIILPTYLTVSTLARHIRESSHEQLIPIEADCAWWKSDGCDPMELAIAHDELKHAAGWYDDDFRGSSTVKKQRHIEDQTQARRRHAKTDKTLQFSAEKELPFPIPMTSKYPSLTANIQHGSQRGWQKQFLEEAGGRVILGKSEPLESSKLFWSNQFVFGGISEWELPAHYLPLIETRPPPSHLGGRERSIMSRLKDVDN</sequence>
<protein>
    <submittedName>
        <fullName evidence="1">Uncharacterized protein</fullName>
    </submittedName>
</protein>
<dbReference type="Pfam" id="PF11917">
    <property type="entry name" value="DUF3435"/>
    <property type="match status" value="1"/>
</dbReference>
<proteinExistence type="predicted"/>
<gene>
    <name evidence="1" type="ORF">FGLOB1_14051</name>
</gene>
<dbReference type="EMBL" id="JAAQPF010000978">
    <property type="protein sequence ID" value="KAF5695298.1"/>
    <property type="molecule type" value="Genomic_DNA"/>
</dbReference>